<proteinExistence type="predicted"/>
<reference evidence="3 4" key="2">
    <citation type="submission" date="2016-08" db="EMBL/GenBank/DDBJ databases">
        <title>Pervasive Adenine N6-methylation of Active Genes in Fungi.</title>
        <authorList>
            <consortium name="DOE Joint Genome Institute"/>
            <person name="Mondo S.J."/>
            <person name="Dannebaum R.O."/>
            <person name="Kuo R.C."/>
            <person name="Labutti K."/>
            <person name="Haridas S."/>
            <person name="Kuo A."/>
            <person name="Salamov A."/>
            <person name="Ahrendt S.R."/>
            <person name="Lipzen A."/>
            <person name="Sullivan W."/>
            <person name="Andreopoulos W.B."/>
            <person name="Clum A."/>
            <person name="Lindquist E."/>
            <person name="Daum C."/>
            <person name="Ramamoorthy G.K."/>
            <person name="Gryganskyi A."/>
            <person name="Culley D."/>
            <person name="Magnuson J.K."/>
            <person name="James T.Y."/>
            <person name="O'Malley M.A."/>
            <person name="Stajich J.E."/>
            <person name="Spatafora J.W."/>
            <person name="Visel A."/>
            <person name="Grigoriev I.V."/>
        </authorList>
    </citation>
    <scope>NUCLEOTIDE SEQUENCE [LARGE SCALE GENOMIC DNA]</scope>
    <source>
        <strain evidence="4">finn</strain>
    </source>
</reference>
<evidence type="ECO:0000256" key="1">
    <source>
        <dbReference type="SAM" id="MobiDB-lite"/>
    </source>
</evidence>
<name>A0A1Y1UXZ3_9FUNG</name>
<evidence type="ECO:0000313" key="3">
    <source>
        <dbReference type="EMBL" id="ORX43104.1"/>
    </source>
</evidence>
<sequence length="110" mass="12620">MDNSVVNTIPSQDNTNINENIYNKTLPNFGNKVFSHTEEKNPEINDGNSRKANSTNWTLIIIFITLILILLIIIIILIKRYKKRSSNKLQSTYDLEIGNKSNKNTKGERI</sequence>
<reference evidence="3 4" key="1">
    <citation type="submission" date="2016-08" db="EMBL/GenBank/DDBJ databases">
        <title>Genomes of anaerobic fungi encode conserved fungal cellulosomes for biomass hydrolysis.</title>
        <authorList>
            <consortium name="DOE Joint Genome Institute"/>
            <person name="Haitjema C.H."/>
            <person name="Gilmore S.P."/>
            <person name="Henske J.K."/>
            <person name="Solomon K.V."/>
            <person name="De Groot R."/>
            <person name="Kuo A."/>
            <person name="Mondo S.J."/>
            <person name="Salamov A.A."/>
            <person name="Labutti K."/>
            <person name="Zhao Z."/>
            <person name="Chiniquy J."/>
            <person name="Barry K."/>
            <person name="Brewer H.M."/>
            <person name="Purvine S.O."/>
            <person name="Wright A.T."/>
            <person name="Boxma B."/>
            <person name="Van Alen T."/>
            <person name="Hackstein J.H."/>
            <person name="Baker S.E."/>
            <person name="Grigoriev I.V."/>
            <person name="O'Malley M.A."/>
        </authorList>
    </citation>
    <scope>NUCLEOTIDE SEQUENCE [LARGE SCALE GENOMIC DNA]</scope>
    <source>
        <strain evidence="4">finn</strain>
    </source>
</reference>
<organism evidence="3 4">
    <name type="scientific">Piromyces finnis</name>
    <dbReference type="NCBI Taxonomy" id="1754191"/>
    <lineage>
        <taxon>Eukaryota</taxon>
        <taxon>Fungi</taxon>
        <taxon>Fungi incertae sedis</taxon>
        <taxon>Chytridiomycota</taxon>
        <taxon>Chytridiomycota incertae sedis</taxon>
        <taxon>Neocallimastigomycetes</taxon>
        <taxon>Neocallimastigales</taxon>
        <taxon>Neocallimastigaceae</taxon>
        <taxon>Piromyces</taxon>
    </lineage>
</organism>
<keyword evidence="2" id="KW-1133">Transmembrane helix</keyword>
<gene>
    <name evidence="3" type="ORF">BCR36DRAFT_415728</name>
</gene>
<evidence type="ECO:0000313" key="4">
    <source>
        <dbReference type="Proteomes" id="UP000193719"/>
    </source>
</evidence>
<feature type="compositionally biased region" description="Polar residues" evidence="1">
    <location>
        <begin position="87"/>
        <end position="104"/>
    </location>
</feature>
<dbReference type="AlphaFoldDB" id="A0A1Y1UXZ3"/>
<dbReference type="Proteomes" id="UP000193719">
    <property type="component" value="Unassembled WGS sequence"/>
</dbReference>
<accession>A0A1Y1UXZ3</accession>
<dbReference type="EMBL" id="MCFH01000055">
    <property type="protein sequence ID" value="ORX43104.1"/>
    <property type="molecule type" value="Genomic_DNA"/>
</dbReference>
<keyword evidence="4" id="KW-1185">Reference proteome</keyword>
<protein>
    <submittedName>
        <fullName evidence="3">Uncharacterized protein</fullName>
    </submittedName>
</protein>
<feature type="region of interest" description="Disordered" evidence="1">
    <location>
        <begin position="85"/>
        <end position="110"/>
    </location>
</feature>
<keyword evidence="2" id="KW-0472">Membrane</keyword>
<keyword evidence="2" id="KW-0812">Transmembrane</keyword>
<comment type="caution">
    <text evidence="3">The sequence shown here is derived from an EMBL/GenBank/DDBJ whole genome shotgun (WGS) entry which is preliminary data.</text>
</comment>
<feature type="transmembrane region" description="Helical" evidence="2">
    <location>
        <begin position="57"/>
        <end position="78"/>
    </location>
</feature>
<evidence type="ECO:0000256" key="2">
    <source>
        <dbReference type="SAM" id="Phobius"/>
    </source>
</evidence>